<name>A0A194VGV6_CYTMA</name>
<evidence type="ECO:0000313" key="3">
    <source>
        <dbReference type="Proteomes" id="UP000078576"/>
    </source>
</evidence>
<feature type="domain" description="Heterokaryon incompatibility" evidence="1">
    <location>
        <begin position="32"/>
        <end position="181"/>
    </location>
</feature>
<reference evidence="3" key="1">
    <citation type="submission" date="2014-12" db="EMBL/GenBank/DDBJ databases">
        <title>Genome Sequence of Valsa Canker Pathogens Uncovers a Specific Adaption of Colonization on Woody Bark.</title>
        <authorList>
            <person name="Yin Z."/>
            <person name="Liu H."/>
            <person name="Gao X."/>
            <person name="Li Z."/>
            <person name="Song N."/>
            <person name="Ke X."/>
            <person name="Dai Q."/>
            <person name="Wu Y."/>
            <person name="Sun Y."/>
            <person name="Xu J.-R."/>
            <person name="Kang Z.K."/>
            <person name="Wang L."/>
            <person name="Huang L."/>
        </authorList>
    </citation>
    <scope>NUCLEOTIDE SEQUENCE [LARGE SCALE GENOMIC DNA]</scope>
    <source>
        <strain evidence="3">SXYL134</strain>
    </source>
</reference>
<evidence type="ECO:0000313" key="2">
    <source>
        <dbReference type="EMBL" id="KUI63103.1"/>
    </source>
</evidence>
<evidence type="ECO:0000259" key="1">
    <source>
        <dbReference type="Pfam" id="PF06985"/>
    </source>
</evidence>
<dbReference type="STRING" id="694573.A0A194VGV6"/>
<sequence length="366" mass="41086">MIPYDANYSPPISTINHTTKHYRTSGNPKIVKPIFLEGRQVQVTTNLEAALRALHLCEETRHMWVDALCINQTDDVKKTHQVHLMSEIYKGTALALLGLGSVTADAQENEDEDSGSKISYIDAVNAFDFIRRIAEAGDDDHFVFDEDSSEAGAIQATQDSCNALWTLMGLSWWHRIWTVQEAVLPRRAIIPCDSLKLDWSTFVMASKAIRKHDEKECCIDLSSAQGLNLLRVWSSVNQIDYCRGTHLKFIDALRVHNTRTAGDSRDYLYALLGLDTNWGAQLSVLVDYSLSPQEVFYRLTTELIRLSNSLAPLIRLRQPSTDALLPTWVNDLSAAAASSGVIFNAMIVTVHQKEWHSLSKLVPRES</sequence>
<dbReference type="Proteomes" id="UP000078576">
    <property type="component" value="Unassembled WGS sequence"/>
</dbReference>
<dbReference type="OrthoDB" id="5571888at2759"/>
<dbReference type="PANTHER" id="PTHR24148">
    <property type="entry name" value="ANKYRIN REPEAT DOMAIN-CONTAINING PROTEIN 39 HOMOLOG-RELATED"/>
    <property type="match status" value="1"/>
</dbReference>
<dbReference type="Pfam" id="PF06985">
    <property type="entry name" value="HET"/>
    <property type="match status" value="1"/>
</dbReference>
<accession>A0A194VGV6</accession>
<gene>
    <name evidence="2" type="ORF">VP1G_10218</name>
</gene>
<keyword evidence="3" id="KW-1185">Reference proteome</keyword>
<dbReference type="PANTHER" id="PTHR24148:SF64">
    <property type="entry name" value="HETEROKARYON INCOMPATIBILITY DOMAIN-CONTAINING PROTEIN"/>
    <property type="match status" value="1"/>
</dbReference>
<protein>
    <submittedName>
        <fullName evidence="2">Heterokaryon incompatibility protein 6, OR allele</fullName>
    </submittedName>
</protein>
<proteinExistence type="predicted"/>
<dbReference type="EMBL" id="KN714859">
    <property type="protein sequence ID" value="KUI63103.1"/>
    <property type="molecule type" value="Genomic_DNA"/>
</dbReference>
<dbReference type="InterPro" id="IPR052895">
    <property type="entry name" value="HetReg/Transcr_Mod"/>
</dbReference>
<organism evidence="2 3">
    <name type="scientific">Cytospora mali</name>
    <name type="common">Apple Valsa canker fungus</name>
    <name type="synonym">Valsa mali</name>
    <dbReference type="NCBI Taxonomy" id="578113"/>
    <lineage>
        <taxon>Eukaryota</taxon>
        <taxon>Fungi</taxon>
        <taxon>Dikarya</taxon>
        <taxon>Ascomycota</taxon>
        <taxon>Pezizomycotina</taxon>
        <taxon>Sordariomycetes</taxon>
        <taxon>Sordariomycetidae</taxon>
        <taxon>Diaporthales</taxon>
        <taxon>Cytosporaceae</taxon>
        <taxon>Cytospora</taxon>
    </lineage>
</organism>
<dbReference type="InterPro" id="IPR010730">
    <property type="entry name" value="HET"/>
</dbReference>
<dbReference type="AlphaFoldDB" id="A0A194VGV6"/>